<dbReference type="InterPro" id="IPR000719">
    <property type="entry name" value="Prot_kinase_dom"/>
</dbReference>
<evidence type="ECO:0000256" key="1">
    <source>
        <dbReference type="ARBA" id="ARBA00022741"/>
    </source>
</evidence>
<evidence type="ECO:0000256" key="3">
    <source>
        <dbReference type="SAM" id="MobiDB-lite"/>
    </source>
</evidence>
<dbReference type="PANTHER" id="PTHR24346:SF79">
    <property type="entry name" value="PROTEIN KINASE DOMAIN-CONTAINING PROTEIN"/>
    <property type="match status" value="1"/>
</dbReference>
<dbReference type="PANTHER" id="PTHR24346">
    <property type="entry name" value="MAP/MICROTUBULE AFFINITY-REGULATING KINASE"/>
    <property type="match status" value="1"/>
</dbReference>
<feature type="region of interest" description="Disordered" evidence="3">
    <location>
        <begin position="220"/>
        <end position="303"/>
    </location>
</feature>
<evidence type="ECO:0000313" key="5">
    <source>
        <dbReference type="EMBL" id="KAK2188754.1"/>
    </source>
</evidence>
<feature type="compositionally biased region" description="Polar residues" evidence="3">
    <location>
        <begin position="575"/>
        <end position="585"/>
    </location>
</feature>
<proteinExistence type="predicted"/>
<protein>
    <recommendedName>
        <fullName evidence="4">Protein kinase domain-containing protein</fullName>
    </recommendedName>
</protein>
<keyword evidence="6" id="KW-1185">Reference proteome</keyword>
<dbReference type="InterPro" id="IPR011009">
    <property type="entry name" value="Kinase-like_dom_sf"/>
</dbReference>
<evidence type="ECO:0000256" key="2">
    <source>
        <dbReference type="ARBA" id="ARBA00022840"/>
    </source>
</evidence>
<name>A0AAD9P650_RIDPI</name>
<feature type="region of interest" description="Disordered" evidence="3">
    <location>
        <begin position="463"/>
        <end position="504"/>
    </location>
</feature>
<reference evidence="5" key="1">
    <citation type="journal article" date="2023" name="Mol. Biol. Evol.">
        <title>Third-Generation Sequencing Reveals the Adaptive Role of the Epigenome in Three Deep-Sea Polychaetes.</title>
        <authorList>
            <person name="Perez M."/>
            <person name="Aroh O."/>
            <person name="Sun Y."/>
            <person name="Lan Y."/>
            <person name="Juniper S.K."/>
            <person name="Young C.R."/>
            <person name="Angers B."/>
            <person name="Qian P.Y."/>
        </authorList>
    </citation>
    <scope>NUCLEOTIDE SEQUENCE</scope>
    <source>
        <strain evidence="5">R07B-5</strain>
    </source>
</reference>
<dbReference type="SUPFAM" id="SSF56112">
    <property type="entry name" value="Protein kinase-like (PK-like)"/>
    <property type="match status" value="1"/>
</dbReference>
<dbReference type="Gene3D" id="1.10.510.10">
    <property type="entry name" value="Transferase(Phosphotransferase) domain 1"/>
    <property type="match status" value="1"/>
</dbReference>
<dbReference type="GO" id="GO:0004674">
    <property type="term" value="F:protein serine/threonine kinase activity"/>
    <property type="evidence" value="ECO:0007669"/>
    <property type="project" value="TreeGrafter"/>
</dbReference>
<feature type="region of interest" description="Disordered" evidence="3">
    <location>
        <begin position="575"/>
        <end position="600"/>
    </location>
</feature>
<feature type="region of interest" description="Disordered" evidence="3">
    <location>
        <begin position="526"/>
        <end position="547"/>
    </location>
</feature>
<keyword evidence="1" id="KW-0547">Nucleotide-binding</keyword>
<evidence type="ECO:0000313" key="6">
    <source>
        <dbReference type="Proteomes" id="UP001209878"/>
    </source>
</evidence>
<dbReference type="GO" id="GO:0005737">
    <property type="term" value="C:cytoplasm"/>
    <property type="evidence" value="ECO:0007669"/>
    <property type="project" value="TreeGrafter"/>
</dbReference>
<feature type="region of interest" description="Disordered" evidence="3">
    <location>
        <begin position="316"/>
        <end position="352"/>
    </location>
</feature>
<dbReference type="SMART" id="SM00220">
    <property type="entry name" value="S_TKc"/>
    <property type="match status" value="1"/>
</dbReference>
<dbReference type="EMBL" id="JAODUO010000123">
    <property type="protein sequence ID" value="KAK2188754.1"/>
    <property type="molecule type" value="Genomic_DNA"/>
</dbReference>
<dbReference type="AlphaFoldDB" id="A0AAD9P650"/>
<organism evidence="5 6">
    <name type="scientific">Ridgeia piscesae</name>
    <name type="common">Tubeworm</name>
    <dbReference type="NCBI Taxonomy" id="27915"/>
    <lineage>
        <taxon>Eukaryota</taxon>
        <taxon>Metazoa</taxon>
        <taxon>Spiralia</taxon>
        <taxon>Lophotrochozoa</taxon>
        <taxon>Annelida</taxon>
        <taxon>Polychaeta</taxon>
        <taxon>Sedentaria</taxon>
        <taxon>Canalipalpata</taxon>
        <taxon>Sabellida</taxon>
        <taxon>Siboglinidae</taxon>
        <taxon>Ridgeia</taxon>
    </lineage>
</organism>
<comment type="caution">
    <text evidence="5">The sequence shown here is derived from an EMBL/GenBank/DDBJ whole genome shotgun (WGS) entry which is preliminary data.</text>
</comment>
<dbReference type="Proteomes" id="UP001209878">
    <property type="component" value="Unassembled WGS sequence"/>
</dbReference>
<keyword evidence="2" id="KW-0067">ATP-binding</keyword>
<accession>A0AAD9P650</accession>
<feature type="compositionally biased region" description="Polar residues" evidence="3">
    <location>
        <begin position="397"/>
        <end position="407"/>
    </location>
</feature>
<feature type="region of interest" description="Disordered" evidence="3">
    <location>
        <begin position="368"/>
        <end position="437"/>
    </location>
</feature>
<feature type="domain" description="Protein kinase" evidence="4">
    <location>
        <begin position="1"/>
        <end position="115"/>
    </location>
</feature>
<sequence length="679" mass="73477">MNEVAEVGSTARAYCVTQCGSPAYAAPELLGNNKYGPQVDIWSIGVNMYAMLTGNLPFTVEPFNIKTLHSKMLKGDVNPLPDHLSNPCKDLLKRFLTADPEKRITLKEAMRHSWIVEGRNSQLEPAQFPNRLNADALQHDIVKFMADDLGFNLGDVIRMVSSNTASSATATYHLLLQKLTRYNAERRSAGKPSVTDARWLAGNRNDKVILTQTESVAVTPAAPQRRPVNVSMQKTTKAPPVTTEQPRILELKQSPRKFAQKAASPRQGTRATEVTGWTAGQSNSGDNESLATQRGVKPDARGRHEDVLILRLAASHIDGNASDKPPHTTGAQPVRSERTHEPSRVTSNDVRTSHVTAIDVVKAAQVPPTDVDNRNGHVELPSLVRNLPDFTRDSDDSCSVASDQTSRPGDVNGRVTEQHNGRLSPTPEDPSVHPEPMDGVKPKAAVGAMHFAIVPNGPCVVTGRTEQAGTPTADPTVGETAGRSQPQPQSRGWRGGKPTAEPRISVKRPPMRRKLTLDMGNYDRYARSNSTGRTLPNVQGSGGDSKYPNTRRLLDFVYPLGSRDGATKNKLLANRQTAGRTSKASSEGGKLVGQERRTGNTRVTGLARHSIDSTPVSHHVVAVTEMTQVAPLDGRASPGSAGRTVLTPLSYTSKDSKVTLPTISHFTIGAKAHPEVEQE</sequence>
<gene>
    <name evidence="5" type="ORF">NP493_123g04026</name>
</gene>
<dbReference type="GO" id="GO:0035556">
    <property type="term" value="P:intracellular signal transduction"/>
    <property type="evidence" value="ECO:0007669"/>
    <property type="project" value="TreeGrafter"/>
</dbReference>
<dbReference type="Pfam" id="PF00069">
    <property type="entry name" value="Pkinase"/>
    <property type="match status" value="1"/>
</dbReference>
<feature type="compositionally biased region" description="Polar residues" evidence="3">
    <location>
        <begin position="278"/>
        <end position="292"/>
    </location>
</feature>
<feature type="compositionally biased region" description="Polar residues" evidence="3">
    <location>
        <begin position="527"/>
        <end position="539"/>
    </location>
</feature>
<evidence type="ECO:0000259" key="4">
    <source>
        <dbReference type="PROSITE" id="PS50011"/>
    </source>
</evidence>
<dbReference type="PROSITE" id="PS50011">
    <property type="entry name" value="PROTEIN_KINASE_DOM"/>
    <property type="match status" value="1"/>
</dbReference>
<dbReference type="GO" id="GO:0005524">
    <property type="term" value="F:ATP binding"/>
    <property type="evidence" value="ECO:0007669"/>
    <property type="project" value="UniProtKB-KW"/>
</dbReference>